<dbReference type="PANTHER" id="PTHR10887">
    <property type="entry name" value="DNA2/NAM7 HELICASE FAMILY"/>
    <property type="match status" value="1"/>
</dbReference>
<dbReference type="Pfam" id="PF13087">
    <property type="entry name" value="AAA_12"/>
    <property type="match status" value="1"/>
</dbReference>
<dbReference type="CDD" id="cd17936">
    <property type="entry name" value="EEXXEc_NFX1"/>
    <property type="match status" value="1"/>
</dbReference>
<dbReference type="STRING" id="51511.ENSCSAVP00000000479"/>
<dbReference type="InterPro" id="IPR045055">
    <property type="entry name" value="DNA2/NAM7-like"/>
</dbReference>
<dbReference type="InParanoid" id="H2Y581"/>
<dbReference type="GO" id="GO:0031380">
    <property type="term" value="C:nuclear RNA-directed RNA polymerase complex"/>
    <property type="evidence" value="ECO:0007669"/>
    <property type="project" value="TreeGrafter"/>
</dbReference>
<dbReference type="CDD" id="cd18808">
    <property type="entry name" value="SF1_C_Upf1"/>
    <property type="match status" value="1"/>
</dbReference>
<name>H2Y581_CIOSA</name>
<evidence type="ECO:0000313" key="4">
    <source>
        <dbReference type="Proteomes" id="UP000007875"/>
    </source>
</evidence>
<organism evidence="3 4">
    <name type="scientific">Ciona savignyi</name>
    <name type="common">Pacific transparent sea squirt</name>
    <dbReference type="NCBI Taxonomy" id="51511"/>
    <lineage>
        <taxon>Eukaryota</taxon>
        <taxon>Metazoa</taxon>
        <taxon>Chordata</taxon>
        <taxon>Tunicata</taxon>
        <taxon>Ascidiacea</taxon>
        <taxon>Phlebobranchia</taxon>
        <taxon>Cionidae</taxon>
        <taxon>Ciona</taxon>
    </lineage>
</organism>
<proteinExistence type="predicted"/>
<accession>H2Y581</accession>
<protein>
    <recommendedName>
        <fullName evidence="5">AAA+ ATPase domain-containing protein</fullName>
    </recommendedName>
</protein>
<dbReference type="Ensembl" id="ENSCSAVT00000000484.1">
    <property type="protein sequence ID" value="ENSCSAVP00000000479.1"/>
    <property type="gene ID" value="ENSCSAVG00000000277.1"/>
</dbReference>
<reference evidence="3" key="3">
    <citation type="submission" date="2025-09" db="UniProtKB">
        <authorList>
            <consortium name="Ensembl"/>
        </authorList>
    </citation>
    <scope>IDENTIFICATION</scope>
</reference>
<evidence type="ECO:0000313" key="3">
    <source>
        <dbReference type="Ensembl" id="ENSCSAVP00000000479.1"/>
    </source>
</evidence>
<dbReference type="GO" id="GO:0004386">
    <property type="term" value="F:helicase activity"/>
    <property type="evidence" value="ECO:0007669"/>
    <property type="project" value="InterPro"/>
</dbReference>
<dbReference type="Pfam" id="PF13086">
    <property type="entry name" value="AAA_11"/>
    <property type="match status" value="1"/>
</dbReference>
<dbReference type="Proteomes" id="UP000007875">
    <property type="component" value="Unassembled WGS sequence"/>
</dbReference>
<dbReference type="Gene3D" id="3.40.50.300">
    <property type="entry name" value="P-loop containing nucleotide triphosphate hydrolases"/>
    <property type="match status" value="2"/>
</dbReference>
<dbReference type="InterPro" id="IPR041679">
    <property type="entry name" value="DNA2/NAM7-like_C"/>
</dbReference>
<evidence type="ECO:0000259" key="1">
    <source>
        <dbReference type="Pfam" id="PF13086"/>
    </source>
</evidence>
<dbReference type="PANTHER" id="PTHR10887:SF341">
    <property type="entry name" value="NFX1-TYPE ZINC FINGER-CONTAINING PROTEIN 1"/>
    <property type="match status" value="1"/>
</dbReference>
<dbReference type="InterPro" id="IPR047187">
    <property type="entry name" value="SF1_C_Upf1"/>
</dbReference>
<dbReference type="FunFam" id="3.40.50.300:FF:000742">
    <property type="entry name" value="NFX1-type zinc finger-containing protein 1"/>
    <property type="match status" value="1"/>
</dbReference>
<dbReference type="AlphaFoldDB" id="H2Y581"/>
<evidence type="ECO:0008006" key="5">
    <source>
        <dbReference type="Google" id="ProtNLM"/>
    </source>
</evidence>
<reference evidence="3" key="2">
    <citation type="submission" date="2025-08" db="UniProtKB">
        <authorList>
            <consortium name="Ensembl"/>
        </authorList>
    </citation>
    <scope>IDENTIFICATION</scope>
</reference>
<keyword evidence="4" id="KW-1185">Reference proteome</keyword>
<evidence type="ECO:0000259" key="2">
    <source>
        <dbReference type="Pfam" id="PF13087"/>
    </source>
</evidence>
<dbReference type="InterPro" id="IPR041677">
    <property type="entry name" value="DNA2/NAM7_AAA_11"/>
</dbReference>
<feature type="domain" description="DNA2/NAM7 helicase-like C-terminal" evidence="2">
    <location>
        <begin position="258"/>
        <end position="443"/>
    </location>
</feature>
<dbReference type="GeneTree" id="ENSGT00940000155154"/>
<reference evidence="4" key="1">
    <citation type="submission" date="2003-08" db="EMBL/GenBank/DDBJ databases">
        <authorList>
            <person name="Birren B."/>
            <person name="Nusbaum C."/>
            <person name="Abebe A."/>
            <person name="Abouelleil A."/>
            <person name="Adekoya E."/>
            <person name="Ait-zahra M."/>
            <person name="Allen N."/>
            <person name="Allen T."/>
            <person name="An P."/>
            <person name="Anderson M."/>
            <person name="Anderson S."/>
            <person name="Arachchi H."/>
            <person name="Armbruster J."/>
            <person name="Bachantsang P."/>
            <person name="Baldwin J."/>
            <person name="Barry A."/>
            <person name="Bayul T."/>
            <person name="Blitshsteyn B."/>
            <person name="Bloom T."/>
            <person name="Blye J."/>
            <person name="Boguslavskiy L."/>
            <person name="Borowsky M."/>
            <person name="Boukhgalter B."/>
            <person name="Brunache A."/>
            <person name="Butler J."/>
            <person name="Calixte N."/>
            <person name="Calvo S."/>
            <person name="Camarata J."/>
            <person name="Campo K."/>
            <person name="Chang J."/>
            <person name="Cheshatsang Y."/>
            <person name="Citroen M."/>
            <person name="Collymore A."/>
            <person name="Considine T."/>
            <person name="Cook A."/>
            <person name="Cooke P."/>
            <person name="Corum B."/>
            <person name="Cuomo C."/>
            <person name="David R."/>
            <person name="Dawoe T."/>
            <person name="Degray S."/>
            <person name="Dodge S."/>
            <person name="Dooley K."/>
            <person name="Dorje P."/>
            <person name="Dorjee K."/>
            <person name="Dorris L."/>
            <person name="Duffey N."/>
            <person name="Dupes A."/>
            <person name="Elkins T."/>
            <person name="Engels R."/>
            <person name="Erickson J."/>
            <person name="Farina A."/>
            <person name="Faro S."/>
            <person name="Ferreira P."/>
            <person name="Fischer H."/>
            <person name="Fitzgerald M."/>
            <person name="Foley K."/>
            <person name="Gage D."/>
            <person name="Galagan J."/>
            <person name="Gearin G."/>
            <person name="Gnerre S."/>
            <person name="Gnirke A."/>
            <person name="Goyette A."/>
            <person name="Graham J."/>
            <person name="Grandbois E."/>
            <person name="Gyaltsen K."/>
            <person name="Hafez N."/>
            <person name="Hagopian D."/>
            <person name="Hagos B."/>
            <person name="Hall J."/>
            <person name="Hatcher B."/>
            <person name="Heller A."/>
            <person name="Higgins H."/>
            <person name="Honan T."/>
            <person name="Horn A."/>
            <person name="Houde N."/>
            <person name="Hughes L."/>
            <person name="Hulme W."/>
            <person name="Husby E."/>
            <person name="Iliev I."/>
            <person name="Jaffe D."/>
            <person name="Jones C."/>
            <person name="Kamal M."/>
            <person name="Kamat A."/>
            <person name="Kamvysselis M."/>
            <person name="Karlsson E."/>
            <person name="Kells C."/>
            <person name="Kieu A."/>
            <person name="Kisner P."/>
            <person name="Kodira C."/>
            <person name="Kulbokas E."/>
            <person name="Labutti K."/>
            <person name="Lama D."/>
            <person name="Landers T."/>
            <person name="Leger J."/>
            <person name="Levine S."/>
            <person name="Lewis D."/>
            <person name="Lewis T."/>
            <person name="Lindblad-toh K."/>
            <person name="Liu X."/>
            <person name="Lokyitsang T."/>
            <person name="Lokyitsang Y."/>
            <person name="Lucien O."/>
            <person name="Lui A."/>
            <person name="Ma L.J."/>
            <person name="Mabbitt R."/>
            <person name="Macdonald J."/>
            <person name="Maclean C."/>
            <person name="Major J."/>
            <person name="Manning J."/>
            <person name="Marabella R."/>
            <person name="Maru K."/>
            <person name="Matthews C."/>
            <person name="Mauceli E."/>
            <person name="Mccarthy M."/>
            <person name="Mcdonough S."/>
            <person name="Mcghee T."/>
            <person name="Meldrim J."/>
            <person name="Meneus L."/>
            <person name="Mesirov J."/>
            <person name="Mihalev A."/>
            <person name="Mihova T."/>
            <person name="Mikkelsen T."/>
            <person name="Mlenga V."/>
            <person name="Moru K."/>
            <person name="Mozes J."/>
            <person name="Mulrain L."/>
            <person name="Munson G."/>
            <person name="Naylor J."/>
            <person name="Newes C."/>
            <person name="Nguyen C."/>
            <person name="Nguyen N."/>
            <person name="Nguyen T."/>
            <person name="Nicol R."/>
            <person name="Nielsen C."/>
            <person name="Nizzari M."/>
            <person name="Norbu C."/>
            <person name="Norbu N."/>
            <person name="O'donnell P."/>
            <person name="Okoawo O."/>
            <person name="O'leary S."/>
            <person name="Omotosho B."/>
            <person name="O'neill K."/>
            <person name="Osman S."/>
            <person name="Parker S."/>
            <person name="Perrin D."/>
            <person name="Phunkhang P."/>
            <person name="Piqani B."/>
            <person name="Purcell S."/>
            <person name="Rachupka T."/>
            <person name="Ramasamy U."/>
            <person name="Rameau R."/>
            <person name="Ray V."/>
            <person name="Raymond C."/>
            <person name="Retta R."/>
            <person name="Richardson S."/>
            <person name="Rise C."/>
            <person name="Rodriguez J."/>
            <person name="Rogers J."/>
            <person name="Rogov P."/>
            <person name="Rutman M."/>
            <person name="Schupbach R."/>
            <person name="Seaman C."/>
            <person name="Settipalli S."/>
            <person name="Sharpe T."/>
            <person name="Sheridan J."/>
            <person name="Sherpa N."/>
            <person name="Shi J."/>
            <person name="Smirnov S."/>
            <person name="Smith C."/>
            <person name="Sougnez C."/>
            <person name="Spencer B."/>
            <person name="Stalker J."/>
            <person name="Stange-thomann N."/>
            <person name="Stavropoulos S."/>
            <person name="Stetson K."/>
            <person name="Stone C."/>
            <person name="Stone S."/>
            <person name="Stubbs M."/>
            <person name="Talamas J."/>
            <person name="Tchuinga P."/>
            <person name="Tenzing P."/>
            <person name="Tesfaye S."/>
            <person name="Theodore J."/>
            <person name="Thoulutsang Y."/>
            <person name="Topham K."/>
            <person name="Towey S."/>
            <person name="Tsamla T."/>
            <person name="Tsomo N."/>
            <person name="Vallee D."/>
            <person name="Vassiliev H."/>
            <person name="Venkataraman V."/>
            <person name="Vinson J."/>
            <person name="Vo A."/>
            <person name="Wade C."/>
            <person name="Wang S."/>
            <person name="Wangchuk T."/>
            <person name="Wangdi T."/>
            <person name="Whittaker C."/>
            <person name="Wilkinson J."/>
            <person name="Wu Y."/>
            <person name="Wyman D."/>
            <person name="Yadav S."/>
            <person name="Yang S."/>
            <person name="Yang X."/>
            <person name="Yeager S."/>
            <person name="Yee E."/>
            <person name="Young G."/>
            <person name="Zainoun J."/>
            <person name="Zembeck L."/>
            <person name="Zimmer A."/>
            <person name="Zody M."/>
            <person name="Lander E."/>
        </authorList>
    </citation>
    <scope>NUCLEOTIDE SEQUENCE [LARGE SCALE GENOMIC DNA]</scope>
</reference>
<feature type="domain" description="DNA2/NAM7 helicase helicase" evidence="1">
    <location>
        <begin position="10"/>
        <end position="245"/>
    </location>
</feature>
<dbReference type="eggNOG" id="KOG1807">
    <property type="taxonomic scope" value="Eukaryota"/>
</dbReference>
<dbReference type="InterPro" id="IPR027417">
    <property type="entry name" value="P-loop_NTPase"/>
</dbReference>
<dbReference type="OMA" id="ANQEPRI"/>
<dbReference type="HOGENOM" id="CLU_574350_0_0_1"/>
<dbReference type="GO" id="GO:0031048">
    <property type="term" value="P:regulatory ncRNA-mediated heterochromatin formation"/>
    <property type="evidence" value="ECO:0007669"/>
    <property type="project" value="TreeGrafter"/>
</dbReference>
<sequence>ERWPSASFGLDKSQLHALQTALTNEVALIQGPPGTGKTYIGLKVMRLLLANQEPRIFDPKNPILVVCYTNHALDQFLEGILKFNRSGIIRVGGRCKSKKLEQYTLKNRREKNSMFQRVKDDIEDAKRSLIKPSKMLHASNQCIVSLVQLERVILPRLFQQFSFNALTRKLDELRNEVDLSTLDRADVIGMTTTGAARCRNILNKLPIKVVVVEEAAEVLEAHIITSMPKSTEHLILIGDHQQLKPSPNVHELATKMNLEISLFERLVRNNLPYAKLTCQHRMKPRIADLLRPHIYETLTDNKNVKEYEDIRGVDKSVFFISHQHKEDMIVNGKTKRNQHEAEFIVALCKYLLLQEYKPSQITILTTYTGQLLALKNIINKRAVELEDVYVTVVDNYQGEENDIILLSLVRSNESGSIGFLEVHNRVCVALSRAKKGLFCIGNMKLLQKESNVWYTIVKSLEEDQLIGNGLALKCGN</sequence>
<dbReference type="SUPFAM" id="SSF52540">
    <property type="entry name" value="P-loop containing nucleoside triphosphate hydrolases"/>
    <property type="match status" value="1"/>
</dbReference>